<evidence type="ECO:0000313" key="3">
    <source>
        <dbReference type="Proteomes" id="UP000718821"/>
    </source>
</evidence>
<evidence type="ECO:0000313" key="2">
    <source>
        <dbReference type="EMBL" id="MBM6699917.1"/>
    </source>
</evidence>
<gene>
    <name evidence="2" type="ORF">H7U32_06275</name>
</gene>
<accession>A0A939B8I5</accession>
<reference evidence="2" key="2">
    <citation type="journal article" date="2021" name="Sci. Rep.">
        <title>The distribution of antibiotic resistance genes in chicken gut microbiota commensals.</title>
        <authorList>
            <person name="Juricova H."/>
            <person name="Matiasovicova J."/>
            <person name="Kubasova T."/>
            <person name="Cejkova D."/>
            <person name="Rychlik I."/>
        </authorList>
    </citation>
    <scope>NUCLEOTIDE SEQUENCE</scope>
    <source>
        <strain evidence="2">An836</strain>
    </source>
</reference>
<name>A0A939B8I5_9BIFI</name>
<comment type="caution">
    <text evidence="2">The sequence shown here is derived from an EMBL/GenBank/DDBJ whole genome shotgun (WGS) entry which is preliminary data.</text>
</comment>
<dbReference type="Proteomes" id="UP000718821">
    <property type="component" value="Unassembled WGS sequence"/>
</dbReference>
<organism evidence="2 3">
    <name type="scientific">Bifidobacterium pullorum subsp. saeculare</name>
    <dbReference type="NCBI Taxonomy" id="78257"/>
    <lineage>
        <taxon>Bacteria</taxon>
        <taxon>Bacillati</taxon>
        <taxon>Actinomycetota</taxon>
        <taxon>Actinomycetes</taxon>
        <taxon>Bifidobacteriales</taxon>
        <taxon>Bifidobacteriaceae</taxon>
        <taxon>Bifidobacterium</taxon>
    </lineage>
</organism>
<dbReference type="EMBL" id="JACLYU010000010">
    <property type="protein sequence ID" value="MBM6699917.1"/>
    <property type="molecule type" value="Genomic_DNA"/>
</dbReference>
<sequence>MTYPSQTLIVQKPGKKKKPGPLSMPVDLVNPDGTPFTGGGDSAITSVQVTVDGNTGTPSCTGSVQDGVLKLAFKNLKGTAGAAGAKGDKGDKGDTGPQGPAGADGTSFTKCAAVPDVSGADATAAIATVNALLTSLRAGGVLNAS</sequence>
<dbReference type="Gene3D" id="1.20.5.320">
    <property type="entry name" value="6-Phosphogluconate Dehydrogenase, domain 3"/>
    <property type="match status" value="1"/>
</dbReference>
<reference evidence="2" key="1">
    <citation type="submission" date="2020-08" db="EMBL/GenBank/DDBJ databases">
        <authorList>
            <person name="Cejkova D."/>
            <person name="Kubasova T."/>
            <person name="Jahodarova E."/>
            <person name="Rychlik I."/>
        </authorList>
    </citation>
    <scope>NUCLEOTIDE SEQUENCE</scope>
    <source>
        <strain evidence="2">An836</strain>
    </source>
</reference>
<dbReference type="AlphaFoldDB" id="A0A939B8I5"/>
<keyword evidence="3" id="KW-1185">Reference proteome</keyword>
<proteinExistence type="predicted"/>
<evidence type="ECO:0000256" key="1">
    <source>
        <dbReference type="SAM" id="MobiDB-lite"/>
    </source>
</evidence>
<protein>
    <submittedName>
        <fullName evidence="2">Uncharacterized protein</fullName>
    </submittedName>
</protein>
<feature type="region of interest" description="Disordered" evidence="1">
    <location>
        <begin position="1"/>
        <end position="41"/>
    </location>
</feature>
<feature type="region of interest" description="Disordered" evidence="1">
    <location>
        <begin position="80"/>
        <end position="107"/>
    </location>
</feature>
<dbReference type="RefSeq" id="WP_204469041.1">
    <property type="nucleotide sequence ID" value="NZ_JACLYU010000010.1"/>
</dbReference>